<comment type="similarity">
    <text evidence="4">Belongs to the DEAD box helicase family.</text>
</comment>
<reference evidence="15 16" key="1">
    <citation type="submission" date="2018-08" db="EMBL/GenBank/DDBJ databases">
        <title>Genomic investigation of the strawberry pathogen Phytophthora fragariae indicates pathogenicity is determined by transcriptional variation in three key races.</title>
        <authorList>
            <person name="Adams T.M."/>
            <person name="Armitage A.D."/>
            <person name="Sobczyk M.K."/>
            <person name="Bates H.J."/>
            <person name="Dunwell J.M."/>
            <person name="Nellist C.F."/>
            <person name="Harrison R.J."/>
        </authorList>
    </citation>
    <scope>NUCLEOTIDE SEQUENCE [LARGE SCALE GENOMIC DNA]</scope>
    <source>
        <strain evidence="13 17">A4</strain>
        <strain evidence="12 18">BC-1</strain>
        <strain evidence="11 16">NOV-27</strain>
        <strain evidence="10 19">NOV-5</strain>
        <strain evidence="9 20">NOV-71</strain>
        <strain evidence="14 22">NOV-77</strain>
        <strain evidence="6 15">NOV-9</strain>
        <strain evidence="8 23">ONT-3</strain>
        <strain evidence="7 21">SCRP245</strain>
    </source>
</reference>
<dbReference type="OrthoDB" id="10261904at2759"/>
<evidence type="ECO:0000313" key="23">
    <source>
        <dbReference type="Proteomes" id="UP000488956"/>
    </source>
</evidence>
<evidence type="ECO:0000313" key="19">
    <source>
        <dbReference type="Proteomes" id="UP000440732"/>
    </source>
</evidence>
<accession>A0A6A4DCP7</accession>
<evidence type="ECO:0000313" key="16">
    <source>
        <dbReference type="Proteomes" id="UP000433483"/>
    </source>
</evidence>
<dbReference type="EMBL" id="QXFY01000321">
    <property type="protein sequence ID" value="KAE9348028.1"/>
    <property type="molecule type" value="Genomic_DNA"/>
</dbReference>
<dbReference type="SUPFAM" id="SSF52540">
    <property type="entry name" value="P-loop containing nucleoside triphosphate hydrolases"/>
    <property type="match status" value="1"/>
</dbReference>
<dbReference type="Proteomes" id="UP000433483">
    <property type="component" value="Unassembled WGS sequence"/>
</dbReference>
<dbReference type="Gene3D" id="3.40.50.300">
    <property type="entry name" value="P-loop containing nucleotide triphosphate hydrolases"/>
    <property type="match status" value="1"/>
</dbReference>
<dbReference type="GO" id="GO:0005524">
    <property type="term" value="F:ATP binding"/>
    <property type="evidence" value="ECO:0007669"/>
    <property type="project" value="UniProtKB-UniRule"/>
</dbReference>
<dbReference type="EMBL" id="QXFX01000765">
    <property type="protein sequence ID" value="KAE9104972.1"/>
    <property type="molecule type" value="Genomic_DNA"/>
</dbReference>
<dbReference type="Proteomes" id="UP000488956">
    <property type="component" value="Unassembled WGS sequence"/>
</dbReference>
<evidence type="ECO:0000313" key="15">
    <source>
        <dbReference type="Proteomes" id="UP000429523"/>
    </source>
</evidence>
<dbReference type="InterPro" id="IPR011545">
    <property type="entry name" value="DEAD/DEAH_box_helicase_dom"/>
</dbReference>
<dbReference type="AlphaFoldDB" id="A0A6A4DCP7"/>
<dbReference type="Proteomes" id="UP000486351">
    <property type="component" value="Unassembled WGS sequence"/>
</dbReference>
<dbReference type="Proteomes" id="UP000460718">
    <property type="component" value="Unassembled WGS sequence"/>
</dbReference>
<evidence type="ECO:0000256" key="3">
    <source>
        <dbReference type="ARBA" id="ARBA00022840"/>
    </source>
</evidence>
<name>A0A6A4DCP7_9STRA</name>
<dbReference type="Proteomes" id="UP000440732">
    <property type="component" value="Unassembled WGS sequence"/>
</dbReference>
<feature type="domain" description="Helicase ATP-binding" evidence="5">
    <location>
        <begin position="29"/>
        <end position="121"/>
    </location>
</feature>
<dbReference type="EMBL" id="QXGE01000817">
    <property type="protein sequence ID" value="KAE9303149.1"/>
    <property type="molecule type" value="Genomic_DNA"/>
</dbReference>
<dbReference type="InterPro" id="IPR014001">
    <property type="entry name" value="Helicase_ATP-bd"/>
</dbReference>
<evidence type="ECO:0000313" key="8">
    <source>
        <dbReference type="EMBL" id="KAE9104972.1"/>
    </source>
</evidence>
<dbReference type="Pfam" id="PF00270">
    <property type="entry name" value="DEAD"/>
    <property type="match status" value="1"/>
</dbReference>
<keyword evidence="2 4" id="KW-0378">Hydrolase</keyword>
<keyword evidence="4" id="KW-0347">Helicase</keyword>
<dbReference type="EMBL" id="QXGF01000319">
    <property type="protein sequence ID" value="KAE8942168.1"/>
    <property type="molecule type" value="Genomic_DNA"/>
</dbReference>
<sequence>MTTLCNPHHFSFIPELAKRCKLLGVRHCRTSILAGRDDIDSAQTGSCKMAAFPLLILHMLNKDPYHPYVVLTPTREWTSQIADRFDAFGSPMAVRCAFIIGDVDMPKQSLTLVQPHIVVTTTTASLINNGLVSIFDKLPMLNPSDDNVKGEEKKNCKPKIREGKKGQNLGQLIEAATSSSKCQFHPMMIFVSSRKVCELVGENSSNLSTKCVTLCRRSAATR</sequence>
<evidence type="ECO:0000313" key="17">
    <source>
        <dbReference type="Proteomes" id="UP000437068"/>
    </source>
</evidence>
<evidence type="ECO:0000313" key="14">
    <source>
        <dbReference type="EMBL" id="KAE9348028.1"/>
    </source>
</evidence>
<comment type="catalytic activity">
    <reaction evidence="4">
        <text>ATP + H2O = ADP + phosphate + H(+)</text>
        <dbReference type="Rhea" id="RHEA:13065"/>
        <dbReference type="ChEBI" id="CHEBI:15377"/>
        <dbReference type="ChEBI" id="CHEBI:15378"/>
        <dbReference type="ChEBI" id="CHEBI:30616"/>
        <dbReference type="ChEBI" id="CHEBI:43474"/>
        <dbReference type="ChEBI" id="CHEBI:456216"/>
        <dbReference type="EC" id="3.6.4.13"/>
    </reaction>
</comment>
<evidence type="ECO:0000256" key="1">
    <source>
        <dbReference type="ARBA" id="ARBA00022741"/>
    </source>
</evidence>
<dbReference type="Proteomes" id="UP000437068">
    <property type="component" value="Unassembled WGS sequence"/>
</dbReference>
<dbReference type="EMBL" id="QXGA01000529">
    <property type="protein sequence ID" value="KAE9144604.1"/>
    <property type="molecule type" value="Genomic_DNA"/>
</dbReference>
<dbReference type="InterPro" id="IPR027417">
    <property type="entry name" value="P-loop_NTPase"/>
</dbReference>
<keyword evidence="3 4" id="KW-0067">ATP-binding</keyword>
<evidence type="ECO:0000313" key="13">
    <source>
        <dbReference type="EMBL" id="KAE9303149.1"/>
    </source>
</evidence>
<keyword evidence="4" id="KW-0694">RNA-binding</keyword>
<dbReference type="PROSITE" id="PS51192">
    <property type="entry name" value="HELICASE_ATP_BIND_1"/>
    <property type="match status" value="1"/>
</dbReference>
<evidence type="ECO:0000313" key="9">
    <source>
        <dbReference type="EMBL" id="KAE9108127.1"/>
    </source>
</evidence>
<evidence type="ECO:0000313" key="7">
    <source>
        <dbReference type="EMBL" id="KAE9002884.1"/>
    </source>
</evidence>
<proteinExistence type="inferred from homology"/>
<evidence type="ECO:0000313" key="20">
    <source>
        <dbReference type="Proteomes" id="UP000441208"/>
    </source>
</evidence>
<evidence type="ECO:0000313" key="6">
    <source>
        <dbReference type="EMBL" id="KAE8942168.1"/>
    </source>
</evidence>
<dbReference type="GO" id="GO:0003724">
    <property type="term" value="F:RNA helicase activity"/>
    <property type="evidence" value="ECO:0007669"/>
    <property type="project" value="UniProtKB-EC"/>
</dbReference>
<evidence type="ECO:0000259" key="5">
    <source>
        <dbReference type="PROSITE" id="PS51192"/>
    </source>
</evidence>
<evidence type="ECO:0000313" key="18">
    <source>
        <dbReference type="Proteomes" id="UP000440367"/>
    </source>
</evidence>
<dbReference type="EMBL" id="QXFZ01000684">
    <property type="protein sequence ID" value="KAE9108127.1"/>
    <property type="molecule type" value="Genomic_DNA"/>
</dbReference>
<protein>
    <recommendedName>
        <fullName evidence="4">ATP-dependent RNA helicase</fullName>
        <ecNumber evidence="4">3.6.4.13</ecNumber>
    </recommendedName>
</protein>
<dbReference type="Proteomes" id="UP000429523">
    <property type="component" value="Unassembled WGS sequence"/>
</dbReference>
<dbReference type="EMBL" id="QXFW01000793">
    <property type="protein sequence ID" value="KAE9002884.1"/>
    <property type="molecule type" value="Genomic_DNA"/>
</dbReference>
<keyword evidence="1 4" id="KW-0547">Nucleotide-binding</keyword>
<keyword evidence="16" id="KW-1185">Reference proteome</keyword>
<evidence type="ECO:0000256" key="4">
    <source>
        <dbReference type="RuleBase" id="RU365068"/>
    </source>
</evidence>
<dbReference type="Proteomes" id="UP000440367">
    <property type="component" value="Unassembled WGS sequence"/>
</dbReference>
<dbReference type="EC" id="3.6.4.13" evidence="4"/>
<evidence type="ECO:0000256" key="2">
    <source>
        <dbReference type="ARBA" id="ARBA00022801"/>
    </source>
</evidence>
<gene>
    <name evidence="13" type="ORF">PF001_g13681</name>
    <name evidence="12" type="ORF">PF002_g9416</name>
    <name evidence="11" type="ORF">PF005_g12298</name>
    <name evidence="10" type="ORF">PF006_g10478</name>
    <name evidence="9" type="ORF">PF007_g12775</name>
    <name evidence="14" type="ORF">PF008_g7535</name>
    <name evidence="6" type="ORF">PF009_g8049</name>
    <name evidence="8" type="ORF">PF010_g13190</name>
    <name evidence="7" type="ORF">PF011_g13118</name>
</gene>
<dbReference type="GO" id="GO:0016787">
    <property type="term" value="F:hydrolase activity"/>
    <property type="evidence" value="ECO:0007669"/>
    <property type="project" value="UniProtKB-KW"/>
</dbReference>
<comment type="function">
    <text evidence="4">RNA helicase.</text>
</comment>
<dbReference type="EMBL" id="QXGB01000647">
    <property type="protein sequence ID" value="KAE9208206.1"/>
    <property type="molecule type" value="Genomic_DNA"/>
</dbReference>
<comment type="domain">
    <text evidence="4">The Q motif is unique to and characteristic of the DEAD box family of RNA helicases and controls ATP binding and hydrolysis.</text>
</comment>
<dbReference type="GO" id="GO:0003723">
    <property type="term" value="F:RNA binding"/>
    <property type="evidence" value="ECO:0007669"/>
    <property type="project" value="UniProtKB-UniRule"/>
</dbReference>
<organism evidence="13 17">
    <name type="scientific">Phytophthora fragariae</name>
    <dbReference type="NCBI Taxonomy" id="53985"/>
    <lineage>
        <taxon>Eukaryota</taxon>
        <taxon>Sar</taxon>
        <taxon>Stramenopiles</taxon>
        <taxon>Oomycota</taxon>
        <taxon>Peronosporomycetes</taxon>
        <taxon>Peronosporales</taxon>
        <taxon>Peronosporaceae</taxon>
        <taxon>Phytophthora</taxon>
    </lineage>
</organism>
<evidence type="ECO:0000313" key="11">
    <source>
        <dbReference type="EMBL" id="KAE9208206.1"/>
    </source>
</evidence>
<dbReference type="EMBL" id="QXGD01000388">
    <property type="protein sequence ID" value="KAE9241117.1"/>
    <property type="molecule type" value="Genomic_DNA"/>
</dbReference>
<dbReference type="Proteomes" id="UP000441208">
    <property type="component" value="Unassembled WGS sequence"/>
</dbReference>
<evidence type="ECO:0000313" key="22">
    <source>
        <dbReference type="Proteomes" id="UP000486351"/>
    </source>
</evidence>
<evidence type="ECO:0000313" key="12">
    <source>
        <dbReference type="EMBL" id="KAE9241117.1"/>
    </source>
</evidence>
<comment type="caution">
    <text evidence="13">The sequence shown here is derived from an EMBL/GenBank/DDBJ whole genome shotgun (WGS) entry which is preliminary data.</text>
</comment>
<evidence type="ECO:0000313" key="10">
    <source>
        <dbReference type="EMBL" id="KAE9144604.1"/>
    </source>
</evidence>
<dbReference type="PANTHER" id="PTHR24031">
    <property type="entry name" value="RNA HELICASE"/>
    <property type="match status" value="1"/>
</dbReference>
<evidence type="ECO:0000313" key="21">
    <source>
        <dbReference type="Proteomes" id="UP000460718"/>
    </source>
</evidence>